<proteinExistence type="predicted"/>
<dbReference type="InterPro" id="IPR002491">
    <property type="entry name" value="ABC_transptr_periplasmic_BD"/>
</dbReference>
<dbReference type="Gene3D" id="3.40.50.1980">
    <property type="entry name" value="Nitrogenase molybdenum iron protein domain"/>
    <property type="match status" value="2"/>
</dbReference>
<organism evidence="2 3">
    <name type="scientific">Roseivirga thermotolerans</name>
    <dbReference type="NCBI Taxonomy" id="1758176"/>
    <lineage>
        <taxon>Bacteria</taxon>
        <taxon>Pseudomonadati</taxon>
        <taxon>Bacteroidota</taxon>
        <taxon>Cytophagia</taxon>
        <taxon>Cytophagales</taxon>
        <taxon>Roseivirgaceae</taxon>
        <taxon>Roseivirga</taxon>
    </lineage>
</organism>
<dbReference type="SUPFAM" id="SSF53807">
    <property type="entry name" value="Helical backbone' metal receptor"/>
    <property type="match status" value="1"/>
</dbReference>
<dbReference type="Proteomes" id="UP000658258">
    <property type="component" value="Unassembled WGS sequence"/>
</dbReference>
<gene>
    <name evidence="2" type="ORF">GCM10011340_04370</name>
</gene>
<dbReference type="RefSeq" id="WP_189628546.1">
    <property type="nucleotide sequence ID" value="NZ_BNAG01000001.1"/>
</dbReference>
<dbReference type="PROSITE" id="PS50983">
    <property type="entry name" value="FE_B12_PBP"/>
    <property type="match status" value="1"/>
</dbReference>
<feature type="domain" description="Fe/B12 periplasmic-binding" evidence="1">
    <location>
        <begin position="112"/>
        <end position="386"/>
    </location>
</feature>
<dbReference type="PANTHER" id="PTHR30535">
    <property type="entry name" value="VITAMIN B12-BINDING PROTEIN"/>
    <property type="match status" value="1"/>
</dbReference>
<keyword evidence="3" id="KW-1185">Reference proteome</keyword>
<comment type="caution">
    <text evidence="2">The sequence shown here is derived from an EMBL/GenBank/DDBJ whole genome shotgun (WGS) entry which is preliminary data.</text>
</comment>
<dbReference type="InterPro" id="IPR050902">
    <property type="entry name" value="ABC_Transporter_SBP"/>
</dbReference>
<evidence type="ECO:0000313" key="2">
    <source>
        <dbReference type="EMBL" id="GHE53114.1"/>
    </source>
</evidence>
<reference evidence="3" key="1">
    <citation type="journal article" date="2019" name="Int. J. Syst. Evol. Microbiol.">
        <title>The Global Catalogue of Microorganisms (GCM) 10K type strain sequencing project: providing services to taxonomists for standard genome sequencing and annotation.</title>
        <authorList>
            <consortium name="The Broad Institute Genomics Platform"/>
            <consortium name="The Broad Institute Genome Sequencing Center for Infectious Disease"/>
            <person name="Wu L."/>
            <person name="Ma J."/>
        </authorList>
    </citation>
    <scope>NUCLEOTIDE SEQUENCE [LARGE SCALE GENOMIC DNA]</scope>
    <source>
        <strain evidence="3">CGMCC 1.15111</strain>
    </source>
</reference>
<evidence type="ECO:0000313" key="3">
    <source>
        <dbReference type="Proteomes" id="UP000658258"/>
    </source>
</evidence>
<accession>A0ABQ3I0I9</accession>
<dbReference type="Pfam" id="PF01497">
    <property type="entry name" value="Peripla_BP_2"/>
    <property type="match status" value="1"/>
</dbReference>
<dbReference type="EMBL" id="BNAG01000001">
    <property type="protein sequence ID" value="GHE53114.1"/>
    <property type="molecule type" value="Genomic_DNA"/>
</dbReference>
<dbReference type="PANTHER" id="PTHR30535:SF34">
    <property type="entry name" value="MOLYBDATE-BINDING PROTEIN MOLA"/>
    <property type="match status" value="1"/>
</dbReference>
<name>A0ABQ3I0I9_9BACT</name>
<protein>
    <submittedName>
        <fullName evidence="2">ABC transporter substrate-binding protein</fullName>
    </submittedName>
</protein>
<evidence type="ECO:0000259" key="1">
    <source>
        <dbReference type="PROSITE" id="PS50983"/>
    </source>
</evidence>
<sequence length="399" mass="44610">MKKLISILNHRRAVYTLPWFAVFLLCLSCGSSDSNSKASGLFDPNKDYFPEKVAIDYAIGFDVQYHGHWKELQLFRHYNDFVDTIVYALVLRGTPAPAGFAANRTLEVPVQQLGSLSTTHLAMFEVLDALDHLKGVETAQYVSSNTIQQLVSKGEAIELAPSGMLNTEIVLASGIQALLGVGYPNSQNDNYQVLESAGIPVLLNADWQEKDLLGRAEWLKLVAVLLNKEKEANAYFEEIVKEYQSVLNLVENEVEKSPLTITGIANGDAWYVAGGNSFTYRMLQTAKVAYPWSNNESTGSIKLDFETVYAYGLKADYWMVPSNAKTLGEVLQRDSRYADFKAFKTGKVYNVYGKYTEGGGNDYYESGIVQPHVILKDIVKIFHPQLLPNHELVYYAPLR</sequence>